<accession>G3AG56</accession>
<dbReference type="Pfam" id="PF02893">
    <property type="entry name" value="GRAM"/>
    <property type="match status" value="1"/>
</dbReference>
<feature type="compositionally biased region" description="Basic and acidic residues" evidence="6">
    <location>
        <begin position="1"/>
        <end position="10"/>
    </location>
</feature>
<dbReference type="KEGG" id="spaa:SPAPADRAFT_132504"/>
<dbReference type="GO" id="GO:0005886">
    <property type="term" value="C:plasma membrane"/>
    <property type="evidence" value="ECO:0007669"/>
    <property type="project" value="TreeGrafter"/>
</dbReference>
<dbReference type="CDD" id="cd13220">
    <property type="entry name" value="PH-GRAM_GRAMDC"/>
    <property type="match status" value="1"/>
</dbReference>
<dbReference type="SMART" id="SM00568">
    <property type="entry name" value="GRAM"/>
    <property type="match status" value="1"/>
</dbReference>
<dbReference type="AlphaFoldDB" id="G3AG56"/>
<dbReference type="Pfam" id="PF16016">
    <property type="entry name" value="VASt"/>
    <property type="match status" value="1"/>
</dbReference>
<evidence type="ECO:0000256" key="3">
    <source>
        <dbReference type="ARBA" id="ARBA00022692"/>
    </source>
</evidence>
<evidence type="ECO:0000256" key="7">
    <source>
        <dbReference type="SAM" id="Phobius"/>
    </source>
</evidence>
<dbReference type="InParanoid" id="G3AG56"/>
<dbReference type="FunFam" id="2.30.29.30:FF:000008">
    <property type="entry name" value="GRAM domain containing 1B"/>
    <property type="match status" value="1"/>
</dbReference>
<feature type="region of interest" description="Disordered" evidence="6">
    <location>
        <begin position="152"/>
        <end position="237"/>
    </location>
</feature>
<feature type="compositionally biased region" description="Basic and acidic residues" evidence="6">
    <location>
        <begin position="63"/>
        <end position="72"/>
    </location>
</feature>
<dbReference type="RefSeq" id="XP_007372607.1">
    <property type="nucleotide sequence ID" value="XM_007372545.1"/>
</dbReference>
<comment type="similarity">
    <text evidence="2">Belongs to the YSP2 family.</text>
</comment>
<dbReference type="eggNOG" id="KOG1032">
    <property type="taxonomic scope" value="Eukaryota"/>
</dbReference>
<feature type="compositionally biased region" description="Basic and acidic residues" evidence="6">
    <location>
        <begin position="164"/>
        <end position="173"/>
    </location>
</feature>
<dbReference type="GO" id="GO:0140268">
    <property type="term" value="C:endoplasmic reticulum-plasma membrane contact site"/>
    <property type="evidence" value="ECO:0007669"/>
    <property type="project" value="TreeGrafter"/>
</dbReference>
<evidence type="ECO:0000313" key="9">
    <source>
        <dbReference type="EMBL" id="EGW35195.1"/>
    </source>
</evidence>
<keyword evidence="3 7" id="KW-0812">Transmembrane</keyword>
<evidence type="ECO:0000313" key="10">
    <source>
        <dbReference type="Proteomes" id="UP000000709"/>
    </source>
</evidence>
<evidence type="ECO:0000256" key="2">
    <source>
        <dbReference type="ARBA" id="ARBA00006582"/>
    </source>
</evidence>
<feature type="compositionally biased region" description="Basic and acidic residues" evidence="6">
    <location>
        <begin position="83"/>
        <end position="93"/>
    </location>
</feature>
<evidence type="ECO:0000256" key="6">
    <source>
        <dbReference type="SAM" id="MobiDB-lite"/>
    </source>
</evidence>
<name>G3AG56_SPAPN</name>
<proteinExistence type="inferred from homology"/>
<feature type="region of interest" description="Disordered" evidence="6">
    <location>
        <begin position="1"/>
        <end position="136"/>
    </location>
</feature>
<dbReference type="PANTHER" id="PTHR23319">
    <property type="entry name" value="GRAM DOMAIN CONTAINING 1B, ISOFORM E"/>
    <property type="match status" value="1"/>
</dbReference>
<feature type="compositionally biased region" description="Polar residues" evidence="6">
    <location>
        <begin position="197"/>
        <end position="208"/>
    </location>
</feature>
<dbReference type="GO" id="GO:0005739">
    <property type="term" value="C:mitochondrion"/>
    <property type="evidence" value="ECO:0007669"/>
    <property type="project" value="TreeGrafter"/>
</dbReference>
<dbReference type="InterPro" id="IPR031968">
    <property type="entry name" value="VASt"/>
</dbReference>
<feature type="domain" description="VASt" evidence="8">
    <location>
        <begin position="491"/>
        <end position="660"/>
    </location>
</feature>
<dbReference type="HOGENOM" id="CLU_007409_0_0_1"/>
<dbReference type="OMA" id="SFEFRGM"/>
<dbReference type="PANTHER" id="PTHR23319:SF36">
    <property type="entry name" value="MEMBRANE-ANCHORED LIPID-BINDING PROTEIN LAM4-RELATED"/>
    <property type="match status" value="1"/>
</dbReference>
<protein>
    <recommendedName>
        <fullName evidence="8">VASt domain-containing protein</fullName>
    </recommendedName>
</protein>
<dbReference type="Gene3D" id="2.30.29.30">
    <property type="entry name" value="Pleckstrin-homology domain (PH domain)/Phosphotyrosine-binding domain (PTB)"/>
    <property type="match status" value="1"/>
</dbReference>
<keyword evidence="10" id="KW-1185">Reference proteome</keyword>
<dbReference type="InterPro" id="IPR051482">
    <property type="entry name" value="Cholesterol_transport"/>
</dbReference>
<evidence type="ECO:0000256" key="5">
    <source>
        <dbReference type="ARBA" id="ARBA00023136"/>
    </source>
</evidence>
<gene>
    <name evidence="9" type="ORF">SPAPADRAFT_132504</name>
</gene>
<dbReference type="GeneID" id="18869663"/>
<feature type="compositionally biased region" description="Polar residues" evidence="6">
    <location>
        <begin position="94"/>
        <end position="118"/>
    </location>
</feature>
<keyword evidence="4 7" id="KW-1133">Transmembrane helix</keyword>
<reference evidence="9 10" key="1">
    <citation type="journal article" date="2011" name="Proc. Natl. Acad. Sci. U.S.A.">
        <title>Comparative genomics of xylose-fermenting fungi for enhanced biofuel production.</title>
        <authorList>
            <person name="Wohlbach D.J."/>
            <person name="Kuo A."/>
            <person name="Sato T.K."/>
            <person name="Potts K.M."/>
            <person name="Salamov A.A."/>
            <person name="LaButti K.M."/>
            <person name="Sun H."/>
            <person name="Clum A."/>
            <person name="Pangilinan J.L."/>
            <person name="Lindquist E.A."/>
            <person name="Lucas S."/>
            <person name="Lapidus A."/>
            <person name="Jin M."/>
            <person name="Gunawan C."/>
            <person name="Balan V."/>
            <person name="Dale B.E."/>
            <person name="Jeffries T.W."/>
            <person name="Zinkel R."/>
            <person name="Barry K.W."/>
            <person name="Grigoriev I.V."/>
            <person name="Gasch A.P."/>
        </authorList>
    </citation>
    <scope>NUCLEOTIDE SEQUENCE [LARGE SCALE GENOMIC DNA]</scope>
    <source>
        <strain evidence="10">NRRL Y-27907 / 11-Y1</strain>
    </source>
</reference>
<dbReference type="GO" id="GO:0032541">
    <property type="term" value="C:cortical endoplasmic reticulum"/>
    <property type="evidence" value="ECO:0007669"/>
    <property type="project" value="TreeGrafter"/>
</dbReference>
<evidence type="ECO:0000256" key="4">
    <source>
        <dbReference type="ARBA" id="ARBA00022989"/>
    </source>
</evidence>
<dbReference type="GO" id="GO:0032366">
    <property type="term" value="P:intracellular sterol transport"/>
    <property type="evidence" value="ECO:0007669"/>
    <property type="project" value="TreeGrafter"/>
</dbReference>
<feature type="compositionally biased region" description="Basic and acidic residues" evidence="6">
    <location>
        <begin position="209"/>
        <end position="222"/>
    </location>
</feature>
<dbReference type="GO" id="GO:0005789">
    <property type="term" value="C:endoplasmic reticulum membrane"/>
    <property type="evidence" value="ECO:0007669"/>
    <property type="project" value="TreeGrafter"/>
</dbReference>
<dbReference type="GO" id="GO:0032934">
    <property type="term" value="F:sterol binding"/>
    <property type="evidence" value="ECO:0007669"/>
    <property type="project" value="TreeGrafter"/>
</dbReference>
<dbReference type="PROSITE" id="PS51778">
    <property type="entry name" value="VAST"/>
    <property type="match status" value="1"/>
</dbReference>
<organism evidence="10">
    <name type="scientific">Spathaspora passalidarum (strain NRRL Y-27907 / 11-Y1)</name>
    <dbReference type="NCBI Taxonomy" id="619300"/>
    <lineage>
        <taxon>Eukaryota</taxon>
        <taxon>Fungi</taxon>
        <taxon>Dikarya</taxon>
        <taxon>Ascomycota</taxon>
        <taxon>Saccharomycotina</taxon>
        <taxon>Pichiomycetes</taxon>
        <taxon>Debaryomycetaceae</taxon>
        <taxon>Spathaspora</taxon>
    </lineage>
</organism>
<sequence length="849" mass="95004">MNITTSDEHTLPGTSTPKPAPIPEEDETATVGPPSKSESTGFLSSLLSAAANKISSSAGSLEETPKKKDHSFSNKLDTWLKASKNDNDIKSTTDGDQASLNDKPNSHNDGASIISASDVQFAPVRESPLNTLGHGELSLDDFEAKDQAMDLREILPSRQNSTRSTERPKRELSPDMNGPPLSSQSLQVNGRRRAMSLDSNNTSSNGQHSEPERSKSLSDSKSAKSTIIEDSELEDISSAEQEEIDNIIDYSKKLKHASKKRNKEFHQVFKKLPSAEKLIDDFSCAVSKDILVQGKMYLSDHYICFNSNILGWVTNVILPLHEVIQIEKKSTAGLFPNGMIIRTLHHKYVFATFLSRDSTFELITNVWHRVLLENSDVDARKTIRRARGDTRASNLSHLVSNYEDSEVLDEYINEDDEIDGSFLASSDINQDGDVLSLADVNREDDDVEVAEPNNDTTAAATTDSAKLFKGLPIVGPSTHHPTESNYTKQSSDVFIAEEIFKVPPGVIFLLLFGPDTAKYASILKDQKNIEIQESSITALDKQNKERNYTYVKPLSGPIGPKQTKCIIADKLVEYNPEKYYEVEQTTQTPDVPSGNSFKIKTRFILTWAENNQAKMYVVTNIEWSGKSWIKGAIEKGSIDGQKDSMKTLIESLNQMINQGDKKVGKRKMTKGRKLTVVKREKVEEEKVEALVQPVEKSIVEKLKDLIESIGKLVPIPYLSSSIVGTIMILLGFMLTVSVFNRLSGSGKQYYNVIEYMPSSAYTGRMKINDREYMVVSSVNTNLNNEEKIRQQEISVWNWLSERSEGKVKISSKDYDLDEDLKTKYSEQELKELVRLTQLKLDRLTKELNL</sequence>
<evidence type="ECO:0000256" key="1">
    <source>
        <dbReference type="ARBA" id="ARBA00004167"/>
    </source>
</evidence>
<dbReference type="GO" id="GO:0120015">
    <property type="term" value="F:sterol transfer activity"/>
    <property type="evidence" value="ECO:0007669"/>
    <property type="project" value="TreeGrafter"/>
</dbReference>
<dbReference type="EMBL" id="GL996499">
    <property type="protein sequence ID" value="EGW35195.1"/>
    <property type="molecule type" value="Genomic_DNA"/>
</dbReference>
<feature type="compositionally biased region" description="Polar residues" evidence="6">
    <location>
        <begin position="36"/>
        <end position="59"/>
    </location>
</feature>
<evidence type="ECO:0000259" key="8">
    <source>
        <dbReference type="PROSITE" id="PS51778"/>
    </source>
</evidence>
<dbReference type="OrthoDB" id="2162691at2759"/>
<comment type="subcellular location">
    <subcellularLocation>
        <location evidence="1">Membrane</location>
        <topology evidence="1">Single-pass membrane protein</topology>
    </subcellularLocation>
</comment>
<dbReference type="Proteomes" id="UP000000709">
    <property type="component" value="Unassembled WGS sequence"/>
</dbReference>
<feature type="transmembrane region" description="Helical" evidence="7">
    <location>
        <begin position="717"/>
        <end position="739"/>
    </location>
</feature>
<dbReference type="InterPro" id="IPR011993">
    <property type="entry name" value="PH-like_dom_sf"/>
</dbReference>
<dbReference type="InterPro" id="IPR004182">
    <property type="entry name" value="GRAM"/>
</dbReference>
<keyword evidence="5 7" id="KW-0472">Membrane</keyword>